<feature type="compositionally biased region" description="Low complexity" evidence="1">
    <location>
        <begin position="75"/>
        <end position="84"/>
    </location>
</feature>
<sequence>MRSETPYHTPLETSHQMRLEMRLEMRSETRSEMRSEMRSETRSETCSEMPYHTPLEMRRLDRPLETPHQTHLETSQSLSQSLSPQSPPYSPYMPSPASTLSQSLPGSPLEDQPPPCNKDSQTLKRKRTKKNPGGFEDPGPAACPRKSIRTKKRRRTDTYDYVDNTRSRFTAGNVAAEPSKDVLVDLTTQLARISFGTKTTVGHVDYSSWVSNLKAIMEGTLDNVKDLAVSSLVNIACRCDLASKVDGTARFVRILNKLYFAAKVNRSAF</sequence>
<evidence type="ECO:0000256" key="1">
    <source>
        <dbReference type="SAM" id="MobiDB-lite"/>
    </source>
</evidence>
<feature type="compositionally biased region" description="Basic residues" evidence="1">
    <location>
        <begin position="146"/>
        <end position="155"/>
    </location>
</feature>
<evidence type="ECO:0000313" key="2">
    <source>
        <dbReference type="EMBL" id="KAJ4475346.1"/>
    </source>
</evidence>
<feature type="compositionally biased region" description="Pro residues" evidence="1">
    <location>
        <begin position="85"/>
        <end position="94"/>
    </location>
</feature>
<accession>A0A9W9A7G7</accession>
<feature type="compositionally biased region" description="Basic and acidic residues" evidence="1">
    <location>
        <begin position="55"/>
        <end position="71"/>
    </location>
</feature>
<reference evidence="2" key="1">
    <citation type="submission" date="2022-08" db="EMBL/GenBank/DDBJ databases">
        <authorList>
            <consortium name="DOE Joint Genome Institute"/>
            <person name="Min B."/>
            <person name="Riley R."/>
            <person name="Sierra-Patev S."/>
            <person name="Naranjo-Ortiz M."/>
            <person name="Looney B."/>
            <person name="Konkel Z."/>
            <person name="Slot J.C."/>
            <person name="Sakamoto Y."/>
            <person name="Steenwyk J.L."/>
            <person name="Rokas A."/>
            <person name="Carro J."/>
            <person name="Camarero S."/>
            <person name="Ferreira P."/>
            <person name="Molpeceres G."/>
            <person name="Ruiz-Duenas F.J."/>
            <person name="Serrano A."/>
            <person name="Henrissat B."/>
            <person name="Drula E."/>
            <person name="Hughes K.W."/>
            <person name="Mata J.L."/>
            <person name="Ishikawa N.K."/>
            <person name="Vargas-Isla R."/>
            <person name="Ushijima S."/>
            <person name="Smith C.A."/>
            <person name="Ahrendt S."/>
            <person name="Andreopoulos W."/>
            <person name="He G."/>
            <person name="Labutti K."/>
            <person name="Lipzen A."/>
            <person name="Ng V."/>
            <person name="Sandor L."/>
            <person name="Barry K."/>
            <person name="Martinez A.T."/>
            <person name="Xiao Y."/>
            <person name="Gibbons J.G."/>
            <person name="Terashima K."/>
            <person name="Hibbett D.S."/>
            <person name="Grigoriev I.V."/>
        </authorList>
    </citation>
    <scope>NUCLEOTIDE SEQUENCE</scope>
    <source>
        <strain evidence="2">Sp2 HRB7682 ss15</strain>
    </source>
</reference>
<protein>
    <submittedName>
        <fullName evidence="2">Uncharacterized protein</fullName>
    </submittedName>
</protein>
<feature type="region of interest" description="Disordered" evidence="1">
    <location>
        <begin position="1"/>
        <end position="156"/>
    </location>
</feature>
<evidence type="ECO:0000313" key="3">
    <source>
        <dbReference type="Proteomes" id="UP001150238"/>
    </source>
</evidence>
<gene>
    <name evidence="2" type="ORF">C8J55DRAFT_490492</name>
</gene>
<dbReference type="EMBL" id="JANVFS010000022">
    <property type="protein sequence ID" value="KAJ4475346.1"/>
    <property type="molecule type" value="Genomic_DNA"/>
</dbReference>
<name>A0A9W9A7G7_9AGAR</name>
<organism evidence="2 3">
    <name type="scientific">Lentinula lateritia</name>
    <dbReference type="NCBI Taxonomy" id="40482"/>
    <lineage>
        <taxon>Eukaryota</taxon>
        <taxon>Fungi</taxon>
        <taxon>Dikarya</taxon>
        <taxon>Basidiomycota</taxon>
        <taxon>Agaricomycotina</taxon>
        <taxon>Agaricomycetes</taxon>
        <taxon>Agaricomycetidae</taxon>
        <taxon>Agaricales</taxon>
        <taxon>Marasmiineae</taxon>
        <taxon>Omphalotaceae</taxon>
        <taxon>Lentinula</taxon>
    </lineage>
</organism>
<dbReference type="AlphaFoldDB" id="A0A9W9A7G7"/>
<reference evidence="2" key="2">
    <citation type="journal article" date="2023" name="Proc. Natl. Acad. Sci. U.S.A.">
        <title>A global phylogenomic analysis of the shiitake genus Lentinula.</title>
        <authorList>
            <person name="Sierra-Patev S."/>
            <person name="Min B."/>
            <person name="Naranjo-Ortiz M."/>
            <person name="Looney B."/>
            <person name="Konkel Z."/>
            <person name="Slot J.C."/>
            <person name="Sakamoto Y."/>
            <person name="Steenwyk J.L."/>
            <person name="Rokas A."/>
            <person name="Carro J."/>
            <person name="Camarero S."/>
            <person name="Ferreira P."/>
            <person name="Molpeceres G."/>
            <person name="Ruiz-Duenas F.J."/>
            <person name="Serrano A."/>
            <person name="Henrissat B."/>
            <person name="Drula E."/>
            <person name="Hughes K.W."/>
            <person name="Mata J.L."/>
            <person name="Ishikawa N.K."/>
            <person name="Vargas-Isla R."/>
            <person name="Ushijima S."/>
            <person name="Smith C.A."/>
            <person name="Donoghue J."/>
            <person name="Ahrendt S."/>
            <person name="Andreopoulos W."/>
            <person name="He G."/>
            <person name="LaButti K."/>
            <person name="Lipzen A."/>
            <person name="Ng V."/>
            <person name="Riley R."/>
            <person name="Sandor L."/>
            <person name="Barry K."/>
            <person name="Martinez A.T."/>
            <person name="Xiao Y."/>
            <person name="Gibbons J.G."/>
            <person name="Terashima K."/>
            <person name="Grigoriev I.V."/>
            <person name="Hibbett D."/>
        </authorList>
    </citation>
    <scope>NUCLEOTIDE SEQUENCE</scope>
    <source>
        <strain evidence="2">Sp2 HRB7682 ss15</strain>
    </source>
</reference>
<proteinExistence type="predicted"/>
<dbReference type="Proteomes" id="UP001150238">
    <property type="component" value="Unassembled WGS sequence"/>
</dbReference>
<comment type="caution">
    <text evidence="2">The sequence shown here is derived from an EMBL/GenBank/DDBJ whole genome shotgun (WGS) entry which is preliminary data.</text>
</comment>
<feature type="compositionally biased region" description="Basic and acidic residues" evidence="1">
    <location>
        <begin position="15"/>
        <end position="45"/>
    </location>
</feature>